<comment type="caution">
    <text evidence="2">The sequence shown here is derived from an EMBL/GenBank/DDBJ whole genome shotgun (WGS) entry which is preliminary data.</text>
</comment>
<dbReference type="InterPro" id="IPR027417">
    <property type="entry name" value="P-loop_NTPase"/>
</dbReference>
<reference evidence="3" key="1">
    <citation type="journal article" date="2019" name="Int. J. Syst. Evol. Microbiol.">
        <title>The Global Catalogue of Microorganisms (GCM) 10K type strain sequencing project: providing services to taxonomists for standard genome sequencing and annotation.</title>
        <authorList>
            <consortium name="The Broad Institute Genomics Platform"/>
            <consortium name="The Broad Institute Genome Sequencing Center for Infectious Disease"/>
            <person name="Wu L."/>
            <person name="Ma J."/>
        </authorList>
    </citation>
    <scope>NUCLEOTIDE SEQUENCE [LARGE SCALE GENOMIC DNA]</scope>
    <source>
        <strain evidence="3">IBRC-M 10813</strain>
    </source>
</reference>
<dbReference type="EMBL" id="JBHSAP010000014">
    <property type="protein sequence ID" value="MFC4077191.1"/>
    <property type="molecule type" value="Genomic_DNA"/>
</dbReference>
<evidence type="ECO:0000313" key="2">
    <source>
        <dbReference type="EMBL" id="MFC4077191.1"/>
    </source>
</evidence>
<dbReference type="InterPro" id="IPR002611">
    <property type="entry name" value="IstB_ATP-bd"/>
</dbReference>
<feature type="domain" description="IstB-like ATP-binding" evidence="1">
    <location>
        <begin position="147"/>
        <end position="233"/>
    </location>
</feature>
<gene>
    <name evidence="2" type="ORF">ACFOUO_10300</name>
</gene>
<feature type="non-terminal residue" evidence="2">
    <location>
        <position position="237"/>
    </location>
</feature>
<dbReference type="Proteomes" id="UP001595843">
    <property type="component" value="Unassembled WGS sequence"/>
</dbReference>
<dbReference type="Pfam" id="PF01695">
    <property type="entry name" value="IstB_IS21"/>
    <property type="match status" value="1"/>
</dbReference>
<dbReference type="PANTHER" id="PTHR30050:SF4">
    <property type="entry name" value="ATP-BINDING PROTEIN RV3427C IN INSERTION SEQUENCE-RELATED"/>
    <property type="match status" value="1"/>
</dbReference>
<evidence type="ECO:0000259" key="1">
    <source>
        <dbReference type="Pfam" id="PF01695"/>
    </source>
</evidence>
<keyword evidence="2" id="KW-0547">Nucleotide-binding</keyword>
<proteinExistence type="predicted"/>
<protein>
    <submittedName>
        <fullName evidence="2">ATP-binding protein</fullName>
    </submittedName>
</protein>
<sequence>MANKMQAVGTYMDEIKRRIQLIRQDQRGHSPDLSKPRFKCEKCKDAEWIWTGWDAAKPCECQEQRKYERRMRGAMIPDELKEANLDTYIQETPIQQELFLMITNYLSDFDSIRYTQQNSLGFVAKYGESRMKEQGAARHDPRYNSYGLGKTHLQVAAAKELISRGIGVLIVSDVAIMDELSNARMVEDGGQEYNRLMARLIEAPVLVWDDLGKSNPTQAKQKNYFQIVNERYKACRP</sequence>
<evidence type="ECO:0000313" key="3">
    <source>
        <dbReference type="Proteomes" id="UP001595843"/>
    </source>
</evidence>
<dbReference type="PANTHER" id="PTHR30050">
    <property type="entry name" value="CHROMOSOMAL REPLICATION INITIATOR PROTEIN DNAA"/>
    <property type="match status" value="1"/>
</dbReference>
<keyword evidence="2" id="KW-0067">ATP-binding</keyword>
<dbReference type="Gene3D" id="3.40.50.300">
    <property type="entry name" value="P-loop containing nucleotide triphosphate hydrolases"/>
    <property type="match status" value="1"/>
</dbReference>
<accession>A0ABV8JEK4</accession>
<dbReference type="GO" id="GO:0005524">
    <property type="term" value="F:ATP binding"/>
    <property type="evidence" value="ECO:0007669"/>
    <property type="project" value="UniProtKB-KW"/>
</dbReference>
<name>A0ABV8JEK4_9BACL</name>
<keyword evidence="3" id="KW-1185">Reference proteome</keyword>
<organism evidence="2 3">
    <name type="scientific">Salinithrix halophila</name>
    <dbReference type="NCBI Taxonomy" id="1485204"/>
    <lineage>
        <taxon>Bacteria</taxon>
        <taxon>Bacillati</taxon>
        <taxon>Bacillota</taxon>
        <taxon>Bacilli</taxon>
        <taxon>Bacillales</taxon>
        <taxon>Thermoactinomycetaceae</taxon>
        <taxon>Salinithrix</taxon>
    </lineage>
</organism>
<dbReference type="RefSeq" id="WP_380704878.1">
    <property type="nucleotide sequence ID" value="NZ_JBHSAP010000014.1"/>
</dbReference>
<dbReference type="SUPFAM" id="SSF52540">
    <property type="entry name" value="P-loop containing nucleoside triphosphate hydrolases"/>
    <property type="match status" value="1"/>
</dbReference>